<protein>
    <recommendedName>
        <fullName evidence="2">Flavoprotein domain-containing protein</fullName>
    </recommendedName>
</protein>
<evidence type="ECO:0008006" key="2">
    <source>
        <dbReference type="Google" id="ProtNLM"/>
    </source>
</evidence>
<reference evidence="1" key="1">
    <citation type="submission" date="2006-03" db="EMBL/GenBank/DDBJ databases">
        <title>Complete sequence of Rhodopseudomonas palustris BisB18.</title>
        <authorList>
            <consortium name="US DOE Joint Genome Institute"/>
            <person name="Copeland A."/>
            <person name="Lucas S."/>
            <person name="Lapidus A."/>
            <person name="Barry K."/>
            <person name="Detter J.C."/>
            <person name="Glavina del Rio T."/>
            <person name="Hammon N."/>
            <person name="Israni S."/>
            <person name="Dalin E."/>
            <person name="Tice H."/>
            <person name="Pitluck S."/>
            <person name="Chain P."/>
            <person name="Malfatti S."/>
            <person name="Shin M."/>
            <person name="Vergez L."/>
            <person name="Schmutz J."/>
            <person name="Larimer F."/>
            <person name="Land M."/>
            <person name="Hauser L."/>
            <person name="Pelletier D.A."/>
            <person name="Kyrpides N."/>
            <person name="Anderson I."/>
            <person name="Oda Y."/>
            <person name="Harwood C.S."/>
            <person name="Richardson P."/>
        </authorList>
    </citation>
    <scope>NUCLEOTIDE SEQUENCE [LARGE SCALE GENOMIC DNA]</scope>
    <source>
        <strain evidence="1">BisB18</strain>
    </source>
</reference>
<dbReference type="SMR" id="Q21A52"/>
<dbReference type="SUPFAM" id="SSF52507">
    <property type="entry name" value="Homo-oligomeric flavin-containing Cys decarboxylases, HFCD"/>
    <property type="match status" value="1"/>
</dbReference>
<dbReference type="RefSeq" id="WP_011471639.1">
    <property type="nucleotide sequence ID" value="NC_007925.1"/>
</dbReference>
<dbReference type="OrthoDB" id="3732621at2"/>
<organism evidence="1">
    <name type="scientific">Rhodopseudomonas palustris (strain BisB18)</name>
    <dbReference type="NCBI Taxonomy" id="316056"/>
    <lineage>
        <taxon>Bacteria</taxon>
        <taxon>Pseudomonadati</taxon>
        <taxon>Pseudomonadota</taxon>
        <taxon>Alphaproteobacteria</taxon>
        <taxon>Hyphomicrobiales</taxon>
        <taxon>Nitrobacteraceae</taxon>
        <taxon>Rhodopseudomonas</taxon>
    </lineage>
</organism>
<name>Q21A52_RHOPB</name>
<dbReference type="AlphaFoldDB" id="Q21A52"/>
<dbReference type="STRING" id="316056.RPC_1171"/>
<dbReference type="EMBL" id="CP000301">
    <property type="protein sequence ID" value="ABD86734.1"/>
    <property type="molecule type" value="Genomic_DNA"/>
</dbReference>
<dbReference type="GO" id="GO:0003824">
    <property type="term" value="F:catalytic activity"/>
    <property type="evidence" value="ECO:0007669"/>
    <property type="project" value="InterPro"/>
</dbReference>
<accession>Q21A52</accession>
<proteinExistence type="predicted"/>
<dbReference type="InterPro" id="IPR036551">
    <property type="entry name" value="Flavin_trans-like"/>
</dbReference>
<evidence type="ECO:0000313" key="1">
    <source>
        <dbReference type="EMBL" id="ABD86734.1"/>
    </source>
</evidence>
<gene>
    <name evidence="1" type="ordered locus">RPC_1171</name>
</gene>
<sequence>MTREQLEASIAEAIIGCLADRVVAAMQARQKRAVVLMTGTDLGLDHIPQALGCLRENGWTLRFALSLQARRHFGAGQLLALGIDVVADTATDLDVLLDGCGSLLVPALTMTTAAKVACGIRDSLASRLMARALERGLPIIAAFDGCCPDNPERQARGFLVADAYKARLRANLQALRDYGVRLVPARKLAVAAQRAITPATAIGTQATGGVAAMPAAGVAVGAGDRRIFSRNDAVQCQPGELRLGREVLVTPLAADELRIRNVRLIQT</sequence>
<dbReference type="eggNOG" id="COG0452">
    <property type="taxonomic scope" value="Bacteria"/>
</dbReference>
<dbReference type="KEGG" id="rpc:RPC_1171"/>
<dbReference type="Gene3D" id="3.40.50.1950">
    <property type="entry name" value="Flavin prenyltransferase-like"/>
    <property type="match status" value="1"/>
</dbReference>
<dbReference type="HOGENOM" id="CLU_085963_1_0_5"/>